<accession>A0AAE4CPS3</accession>
<proteinExistence type="predicted"/>
<sequence length="116" mass="13147">MAAWRARVMRSYPSNLRNSPREVRLTLLAALDFWCKNTAYRPIMHALELLQRYRDHAARGGLDGIALLGASTIHSPALAQQPAVITAASIRNVPIYRRIRIIMRSRHIDCSGNWTP</sequence>
<organism evidence="1 2">
    <name type="scientific">Haloactinomyces albus</name>
    <dbReference type="NCBI Taxonomy" id="1352928"/>
    <lineage>
        <taxon>Bacteria</taxon>
        <taxon>Bacillati</taxon>
        <taxon>Actinomycetota</taxon>
        <taxon>Actinomycetes</taxon>
        <taxon>Actinopolysporales</taxon>
        <taxon>Actinopolysporaceae</taxon>
        <taxon>Haloactinomyces</taxon>
    </lineage>
</organism>
<keyword evidence="2" id="KW-1185">Reference proteome</keyword>
<dbReference type="AlphaFoldDB" id="A0AAE4CPS3"/>
<protein>
    <submittedName>
        <fullName evidence="1">Uncharacterized protein</fullName>
    </submittedName>
</protein>
<evidence type="ECO:0000313" key="2">
    <source>
        <dbReference type="Proteomes" id="UP001180845"/>
    </source>
</evidence>
<name>A0AAE4CPS3_9ACTN</name>
<dbReference type="EMBL" id="JAVDXW010000001">
    <property type="protein sequence ID" value="MDR7303387.1"/>
    <property type="molecule type" value="Genomic_DNA"/>
</dbReference>
<evidence type="ECO:0000313" key="1">
    <source>
        <dbReference type="EMBL" id="MDR7303387.1"/>
    </source>
</evidence>
<dbReference type="RefSeq" id="WP_310275681.1">
    <property type="nucleotide sequence ID" value="NZ_JAVDXW010000001.1"/>
</dbReference>
<dbReference type="Proteomes" id="UP001180845">
    <property type="component" value="Unassembled WGS sequence"/>
</dbReference>
<comment type="caution">
    <text evidence="1">The sequence shown here is derived from an EMBL/GenBank/DDBJ whole genome shotgun (WGS) entry which is preliminary data.</text>
</comment>
<gene>
    <name evidence="1" type="ORF">JOF55_003568</name>
</gene>
<reference evidence="1" key="1">
    <citation type="submission" date="2023-07" db="EMBL/GenBank/DDBJ databases">
        <title>Sequencing the genomes of 1000 actinobacteria strains.</title>
        <authorList>
            <person name="Klenk H.-P."/>
        </authorList>
    </citation>
    <scope>NUCLEOTIDE SEQUENCE</scope>
    <source>
        <strain evidence="1">DSM 45977</strain>
    </source>
</reference>